<evidence type="ECO:0000313" key="6">
    <source>
        <dbReference type="EMBL" id="VEI22497.1"/>
    </source>
</evidence>
<protein>
    <recommendedName>
        <fullName evidence="5">Fibrinogen C-terminal domain-containing protein</fullName>
    </recommendedName>
</protein>
<keyword evidence="2" id="KW-0964">Secreted</keyword>
<dbReference type="InterPro" id="IPR036056">
    <property type="entry name" value="Fibrinogen-like_C"/>
</dbReference>
<dbReference type="SUPFAM" id="SSF50998">
    <property type="entry name" value="Quinoprotein alcohol dehydrogenase-like"/>
    <property type="match status" value="1"/>
</dbReference>
<dbReference type="PROSITE" id="PS51406">
    <property type="entry name" value="FIBRINOGEN_C_2"/>
    <property type="match status" value="1"/>
</dbReference>
<dbReference type="InterPro" id="IPR002181">
    <property type="entry name" value="Fibrinogen_a/b/g_C_dom"/>
</dbReference>
<dbReference type="Pfam" id="PF17164">
    <property type="entry name" value="DUF5122"/>
    <property type="match status" value="1"/>
</dbReference>
<evidence type="ECO:0000256" key="2">
    <source>
        <dbReference type="ARBA" id="ARBA00022530"/>
    </source>
</evidence>
<comment type="subcellular location">
    <subcellularLocation>
        <location evidence="1">Secreted</location>
        <location evidence="1">Extracellular space</location>
        <location evidence="1">Extracellular matrix</location>
    </subcellularLocation>
</comment>
<evidence type="ECO:0000256" key="1">
    <source>
        <dbReference type="ARBA" id="ARBA00004498"/>
    </source>
</evidence>
<dbReference type="InterPro" id="IPR014716">
    <property type="entry name" value="Fibrinogen_a/b/g_C_1"/>
</dbReference>
<dbReference type="SUPFAM" id="SSF56496">
    <property type="entry name" value="Fibrinogen C-terminal domain-like"/>
    <property type="match status" value="1"/>
</dbReference>
<dbReference type="InterPro" id="IPR013431">
    <property type="entry name" value="Delta_60_rpt"/>
</dbReference>
<dbReference type="EMBL" id="LR134479">
    <property type="protein sequence ID" value="VEI22497.1"/>
    <property type="molecule type" value="Genomic_DNA"/>
</dbReference>
<feature type="signal peptide" evidence="4">
    <location>
        <begin position="1"/>
        <end position="35"/>
    </location>
</feature>
<feature type="chain" id="PRO_5039072866" description="Fibrinogen C-terminal domain-containing protein" evidence="4">
    <location>
        <begin position="36"/>
        <end position="773"/>
    </location>
</feature>
<sequence length="773" mass="84159">MKKPMRTTSHKTRWASIALALSTVLTMSSFPAASAADTSHDGTSSDKAAASCYEVKQVNPNAKSGAYWLYTPQMSAPQQFYCDQETDGGGWVMVGRGREGWTESYGGVGNADQLHKNPTGSAAFKPVQLSSNTVDALLNGTKPQDLPDGMRLRRAYDPSGTQWQEVRTPRLQTAQWSWAMSYAQHWGPFTFSGAGGNNSYTPRDQPSQMAPGYGTSAVRFFANRDQGWRIGFAYGADVTRGNESSSSYIYQKNGSYGNAIPFTQVYLRPKLTQRDLNFGQVGAAASNRRALPNSYSMPVRWRTSEQTASGKVGEMNTYVQAITQVGDTVFTGGDFAYVESANGERVNQQYLAGYNVDSGELVRSFTPKFNGQIKAIEALPGNRLAVGGEFTQVNGQPANHFVILNATTGEIDKTWDIQIERRSSAAAQVKTLQVQDGYLYIGGNFTHVKGNTSKNPAYARGGARIKLSDGSVDWKWRPKFNGTVNGINAAADNSTVHAAGYFSEVSGSSAFRLAALNGADATPINWEWKPSLEARPGARYMWGFQFDVQDTGADVWTGGTEHMIAQYSKNGYARKSSAITREGGDFQDLHLNGDVVYGACHCGDSIFEGSQSYYGYWQDYSQVHNIRLVAAFDRESGKMLGEFNPILKGARGFGVWESFVDSRGNLWVGGDINRSLGEKGEQRTVGFARYAPRDVTPPAAPSGLRAQRSGNNDKLSWSGAEQGARYQVIRNGRVIATVTGTDYSVAHQDGARYSVRAVDASDNYSAGSPEARV</sequence>
<organism evidence="6 7">
    <name type="scientific">Rothia aeria</name>
    <dbReference type="NCBI Taxonomy" id="172042"/>
    <lineage>
        <taxon>Bacteria</taxon>
        <taxon>Bacillati</taxon>
        <taxon>Actinomycetota</taxon>
        <taxon>Actinomycetes</taxon>
        <taxon>Micrococcales</taxon>
        <taxon>Micrococcaceae</taxon>
        <taxon>Rothia</taxon>
    </lineage>
</organism>
<feature type="region of interest" description="Disordered" evidence="3">
    <location>
        <begin position="697"/>
        <end position="718"/>
    </location>
</feature>
<reference evidence="6 7" key="1">
    <citation type="submission" date="2018-12" db="EMBL/GenBank/DDBJ databases">
        <authorList>
            <consortium name="Pathogen Informatics"/>
        </authorList>
    </citation>
    <scope>NUCLEOTIDE SEQUENCE [LARGE SCALE GENOMIC DNA]</scope>
    <source>
        <strain evidence="6 7">NCTC10207</strain>
    </source>
</reference>
<keyword evidence="2" id="KW-0272">Extracellular matrix</keyword>
<evidence type="ECO:0000259" key="5">
    <source>
        <dbReference type="PROSITE" id="PS51406"/>
    </source>
</evidence>
<dbReference type="Gene3D" id="2.60.40.10">
    <property type="entry name" value="Immunoglobulins"/>
    <property type="match status" value="1"/>
</dbReference>
<evidence type="ECO:0000313" key="7">
    <source>
        <dbReference type="Proteomes" id="UP000282386"/>
    </source>
</evidence>
<proteinExistence type="predicted"/>
<accession>A0A7Z9A455</accession>
<dbReference type="AlphaFoldDB" id="A0A7Z9A455"/>
<dbReference type="InterPro" id="IPR011047">
    <property type="entry name" value="Quinoprotein_ADH-like_sf"/>
</dbReference>
<gene>
    <name evidence="6" type="ORF">NCTC10207_00575</name>
</gene>
<name>A0A7Z9A455_9MICC</name>
<dbReference type="NCBIfam" id="NF040941">
    <property type="entry name" value="GGGWT_bact"/>
    <property type="match status" value="1"/>
</dbReference>
<evidence type="ECO:0000256" key="3">
    <source>
        <dbReference type="SAM" id="MobiDB-lite"/>
    </source>
</evidence>
<dbReference type="Proteomes" id="UP000282386">
    <property type="component" value="Chromosome"/>
</dbReference>
<dbReference type="InterPro" id="IPR013783">
    <property type="entry name" value="Ig-like_fold"/>
</dbReference>
<feature type="domain" description="Fibrinogen C-terminal" evidence="5">
    <location>
        <begin position="43"/>
        <end position="99"/>
    </location>
</feature>
<dbReference type="GO" id="GO:0005975">
    <property type="term" value="P:carbohydrate metabolic process"/>
    <property type="evidence" value="ECO:0007669"/>
    <property type="project" value="UniProtKB-ARBA"/>
</dbReference>
<keyword evidence="4" id="KW-0732">Signal</keyword>
<dbReference type="Gene3D" id="3.90.215.10">
    <property type="entry name" value="Gamma Fibrinogen, chain A, domain 1"/>
    <property type="match status" value="1"/>
</dbReference>
<evidence type="ECO:0000256" key="4">
    <source>
        <dbReference type="SAM" id="SignalP"/>
    </source>
</evidence>